<keyword evidence="5" id="KW-0436">Ligase</keyword>
<dbReference type="EC" id="3.1.4.58" evidence="2"/>
<gene>
    <name evidence="5" type="ORF">HG66A1_10320</name>
</gene>
<dbReference type="Pfam" id="PF02834">
    <property type="entry name" value="LigT_PEase"/>
    <property type="match status" value="2"/>
</dbReference>
<dbReference type="RefSeq" id="WP_145181131.1">
    <property type="nucleotide sequence ID" value="NZ_CP036266.1"/>
</dbReference>
<evidence type="ECO:0000256" key="3">
    <source>
        <dbReference type="SAM" id="MobiDB-lite"/>
    </source>
</evidence>
<dbReference type="GO" id="GO:0016874">
    <property type="term" value="F:ligase activity"/>
    <property type="evidence" value="ECO:0007669"/>
    <property type="project" value="UniProtKB-KW"/>
</dbReference>
<evidence type="ECO:0000256" key="1">
    <source>
        <dbReference type="ARBA" id="ARBA00022801"/>
    </source>
</evidence>
<feature type="compositionally biased region" description="Polar residues" evidence="3">
    <location>
        <begin position="196"/>
        <end position="206"/>
    </location>
</feature>
<dbReference type="InterPro" id="IPR009097">
    <property type="entry name" value="Cyclic_Pdiesterase"/>
</dbReference>
<keyword evidence="1 2" id="KW-0378">Hydrolase</keyword>
<dbReference type="Gene3D" id="3.90.1140.10">
    <property type="entry name" value="Cyclic phosphodiesterase"/>
    <property type="match status" value="1"/>
</dbReference>
<feature type="domain" description="Phosphoesterase HXTX" evidence="4">
    <location>
        <begin position="13"/>
        <end position="95"/>
    </location>
</feature>
<dbReference type="GO" id="GO:0004113">
    <property type="term" value="F:2',3'-cyclic-nucleotide 3'-phosphodiesterase activity"/>
    <property type="evidence" value="ECO:0007669"/>
    <property type="project" value="InterPro"/>
</dbReference>
<dbReference type="PANTHER" id="PTHR35561:SF1">
    <property type="entry name" value="RNA 2',3'-CYCLIC PHOSPHODIESTERASE"/>
    <property type="match status" value="1"/>
</dbReference>
<dbReference type="AlphaFoldDB" id="A0A517PIQ8"/>
<dbReference type="GO" id="GO:0008664">
    <property type="term" value="F:RNA 2',3'-cyclic 3'-phosphodiesterase activity"/>
    <property type="evidence" value="ECO:0007669"/>
    <property type="project" value="UniProtKB-EC"/>
</dbReference>
<evidence type="ECO:0000256" key="2">
    <source>
        <dbReference type="HAMAP-Rule" id="MF_01940"/>
    </source>
</evidence>
<organism evidence="5 6">
    <name type="scientific">Gimesia chilikensis</name>
    <dbReference type="NCBI Taxonomy" id="2605989"/>
    <lineage>
        <taxon>Bacteria</taxon>
        <taxon>Pseudomonadati</taxon>
        <taxon>Planctomycetota</taxon>
        <taxon>Planctomycetia</taxon>
        <taxon>Planctomycetales</taxon>
        <taxon>Planctomycetaceae</taxon>
        <taxon>Gimesia</taxon>
    </lineage>
</organism>
<dbReference type="PANTHER" id="PTHR35561">
    <property type="entry name" value="RNA 2',3'-CYCLIC PHOSPHODIESTERASE"/>
    <property type="match status" value="1"/>
</dbReference>
<evidence type="ECO:0000313" key="5">
    <source>
        <dbReference type="EMBL" id="QDT19268.1"/>
    </source>
</evidence>
<feature type="short sequence motif" description="HXTX 1" evidence="2">
    <location>
        <begin position="44"/>
        <end position="47"/>
    </location>
</feature>
<feature type="short sequence motif" description="HXTX 2" evidence="2">
    <location>
        <begin position="130"/>
        <end position="133"/>
    </location>
</feature>
<feature type="region of interest" description="Disordered" evidence="3">
    <location>
        <begin position="179"/>
        <end position="206"/>
    </location>
</feature>
<dbReference type="InterPro" id="IPR014051">
    <property type="entry name" value="Phosphoesterase_HXTX"/>
</dbReference>
<keyword evidence="6" id="KW-1185">Reference proteome</keyword>
<name>A0A517PIQ8_9PLAN</name>
<feature type="domain" description="Phosphoesterase HXTX" evidence="4">
    <location>
        <begin position="103"/>
        <end position="176"/>
    </location>
</feature>
<comment type="catalytic activity">
    <reaction evidence="2">
        <text>a 3'-end 2',3'-cyclophospho-ribonucleotide-RNA + H2O = a 3'-end 2'-phospho-ribonucleotide-RNA + H(+)</text>
        <dbReference type="Rhea" id="RHEA:11828"/>
        <dbReference type="Rhea" id="RHEA-COMP:10464"/>
        <dbReference type="Rhea" id="RHEA-COMP:17353"/>
        <dbReference type="ChEBI" id="CHEBI:15377"/>
        <dbReference type="ChEBI" id="CHEBI:15378"/>
        <dbReference type="ChEBI" id="CHEBI:83064"/>
        <dbReference type="ChEBI" id="CHEBI:173113"/>
        <dbReference type="EC" id="3.1.4.58"/>
    </reaction>
</comment>
<feature type="active site" description="Proton acceptor" evidence="2">
    <location>
        <position position="130"/>
    </location>
</feature>
<evidence type="ECO:0000313" key="6">
    <source>
        <dbReference type="Proteomes" id="UP000320421"/>
    </source>
</evidence>
<feature type="active site" description="Proton donor" evidence="2">
    <location>
        <position position="44"/>
    </location>
</feature>
<protein>
    <recommendedName>
        <fullName evidence="2">RNA 2',3'-cyclic phosphodiesterase</fullName>
        <shortName evidence="2">RNA 2',3'-CPDase</shortName>
        <ecNumber evidence="2">3.1.4.58</ecNumber>
    </recommendedName>
</protein>
<accession>A0A517PIQ8</accession>
<comment type="similarity">
    <text evidence="2">Belongs to the 2H phosphoesterase superfamily. ThpR family.</text>
</comment>
<dbReference type="InterPro" id="IPR004175">
    <property type="entry name" value="RNA_CPDase"/>
</dbReference>
<dbReference type="HAMAP" id="MF_01940">
    <property type="entry name" value="RNA_CPDase"/>
    <property type="match status" value="1"/>
</dbReference>
<dbReference type="Proteomes" id="UP000320421">
    <property type="component" value="Chromosome"/>
</dbReference>
<sequence length="206" mass="23719">MQKNQRARTFIAVPVQPTRGLRKVLEKLNQMGSAVKPIPEDQMHITLKFLGPTELEDIMPVSRALKEMRNRFKCVRLAFKGLGAFPREDRPNVVWAGIKDESLLAEMAEYLEAETEKLGYPRERKGFHAHLTLARIKAKPPEELFQLLADRRDAEWGEATLDTLKFFRSELKPQRAQYHEMQTVRLPPAPKKKNQAKSLDSNESQS</sequence>
<reference evidence="5 6" key="1">
    <citation type="submission" date="2019-02" db="EMBL/GenBank/DDBJ databases">
        <title>Deep-cultivation of Planctomycetes and their phenomic and genomic characterization uncovers novel biology.</title>
        <authorList>
            <person name="Wiegand S."/>
            <person name="Jogler M."/>
            <person name="Boedeker C."/>
            <person name="Pinto D."/>
            <person name="Vollmers J."/>
            <person name="Rivas-Marin E."/>
            <person name="Kohn T."/>
            <person name="Peeters S.H."/>
            <person name="Heuer A."/>
            <person name="Rast P."/>
            <person name="Oberbeckmann S."/>
            <person name="Bunk B."/>
            <person name="Jeske O."/>
            <person name="Meyerdierks A."/>
            <person name="Storesund J.E."/>
            <person name="Kallscheuer N."/>
            <person name="Luecker S."/>
            <person name="Lage O.M."/>
            <person name="Pohl T."/>
            <person name="Merkel B.J."/>
            <person name="Hornburger P."/>
            <person name="Mueller R.-W."/>
            <person name="Bruemmer F."/>
            <person name="Labrenz M."/>
            <person name="Spormann A.M."/>
            <person name="Op den Camp H."/>
            <person name="Overmann J."/>
            <person name="Amann R."/>
            <person name="Jetten M.S.M."/>
            <person name="Mascher T."/>
            <person name="Medema M.H."/>
            <person name="Devos D.P."/>
            <person name="Kaster A.-K."/>
            <person name="Ovreas L."/>
            <person name="Rohde M."/>
            <person name="Galperin M.Y."/>
            <person name="Jogler C."/>
        </authorList>
    </citation>
    <scope>NUCLEOTIDE SEQUENCE [LARGE SCALE GENOMIC DNA]</scope>
    <source>
        <strain evidence="5 6">HG66A1</strain>
    </source>
</reference>
<dbReference type="SUPFAM" id="SSF55144">
    <property type="entry name" value="LigT-like"/>
    <property type="match status" value="1"/>
</dbReference>
<proteinExistence type="inferred from homology"/>
<dbReference type="EMBL" id="CP036266">
    <property type="protein sequence ID" value="QDT19268.1"/>
    <property type="molecule type" value="Genomic_DNA"/>
</dbReference>
<comment type="function">
    <text evidence="2">Hydrolyzes RNA 2',3'-cyclic phosphodiester to an RNA 2'-phosphomonoester.</text>
</comment>
<evidence type="ECO:0000259" key="4">
    <source>
        <dbReference type="Pfam" id="PF02834"/>
    </source>
</evidence>
<dbReference type="NCBIfam" id="TIGR02258">
    <property type="entry name" value="2_5_ligase"/>
    <property type="match status" value="1"/>
</dbReference>
<dbReference type="OrthoDB" id="9789350at2"/>